<protein>
    <recommendedName>
        <fullName evidence="1">Glycosyltransferase 2-like domain-containing protein</fullName>
    </recommendedName>
</protein>
<dbReference type="InterPro" id="IPR029044">
    <property type="entry name" value="Nucleotide-diphossugar_trans"/>
</dbReference>
<comment type="caution">
    <text evidence="2">The sequence shown here is derived from an EMBL/GenBank/DDBJ whole genome shotgun (WGS) entry which is preliminary data.</text>
</comment>
<dbReference type="Pfam" id="PF00535">
    <property type="entry name" value="Glycos_transf_2"/>
    <property type="match status" value="1"/>
</dbReference>
<dbReference type="AlphaFoldDB" id="A0A1G1VSU1"/>
<dbReference type="Proteomes" id="UP000179233">
    <property type="component" value="Unassembled WGS sequence"/>
</dbReference>
<accession>A0A1G1VSU1</accession>
<feature type="domain" description="Glycosyltransferase 2-like" evidence="1">
    <location>
        <begin position="3"/>
        <end position="124"/>
    </location>
</feature>
<reference evidence="2 3" key="1">
    <citation type="journal article" date="2016" name="Nat. Commun.">
        <title>Thousands of microbial genomes shed light on interconnected biogeochemical processes in an aquifer system.</title>
        <authorList>
            <person name="Anantharaman K."/>
            <person name="Brown C.T."/>
            <person name="Hug L.A."/>
            <person name="Sharon I."/>
            <person name="Castelle C.J."/>
            <person name="Probst A.J."/>
            <person name="Thomas B.C."/>
            <person name="Singh A."/>
            <person name="Wilkins M.J."/>
            <person name="Karaoz U."/>
            <person name="Brodie E.L."/>
            <person name="Williams K.H."/>
            <person name="Hubbard S.S."/>
            <person name="Banfield J.F."/>
        </authorList>
    </citation>
    <scope>NUCLEOTIDE SEQUENCE [LARGE SCALE GENOMIC DNA]</scope>
</reference>
<dbReference type="EMBL" id="MHCJ01000003">
    <property type="protein sequence ID" value="OGY18475.1"/>
    <property type="molecule type" value="Genomic_DNA"/>
</dbReference>
<evidence type="ECO:0000313" key="3">
    <source>
        <dbReference type="Proteomes" id="UP000179233"/>
    </source>
</evidence>
<dbReference type="SUPFAM" id="SSF53448">
    <property type="entry name" value="Nucleotide-diphospho-sugar transferases"/>
    <property type="match status" value="1"/>
</dbReference>
<evidence type="ECO:0000259" key="1">
    <source>
        <dbReference type="Pfam" id="PF00535"/>
    </source>
</evidence>
<evidence type="ECO:0000313" key="2">
    <source>
        <dbReference type="EMBL" id="OGY18475.1"/>
    </source>
</evidence>
<dbReference type="Gene3D" id="3.90.550.10">
    <property type="entry name" value="Spore Coat Polysaccharide Biosynthesis Protein SpsA, Chain A"/>
    <property type="match status" value="1"/>
</dbReference>
<proteinExistence type="predicted"/>
<dbReference type="PANTHER" id="PTHR43630">
    <property type="entry name" value="POLY-BETA-1,6-N-ACETYL-D-GLUCOSAMINE SYNTHASE"/>
    <property type="match status" value="1"/>
</dbReference>
<sequence length="259" mass="29527">MLVKNEERWIWFAVQSVLPAVDGVLVVDTGSSDRTLDILKTIRANKLVVEEREAGSREELVNLRNEMLKRTKTDWFLLVDGDEIWPKPALAKLAAAIETAPAEVWGIVVRTRNCVGDVWHFQPEEAGRYELLGRKGHLTIRAYRKLPGFRWQGVYPNEAYCDGKGNPLNGQDDHLAFVDVAYWHVTHLLRTSSDTEVIDRKKKYKLEIGTKANRSELPDIFFAARPSIVPSPWIKFSTKDRLMALVATPLRALKRKIVP</sequence>
<name>A0A1G1VSU1_9BACT</name>
<dbReference type="PANTHER" id="PTHR43630:SF2">
    <property type="entry name" value="GLYCOSYLTRANSFERASE"/>
    <property type="match status" value="1"/>
</dbReference>
<gene>
    <name evidence="2" type="ORF">A2786_03180</name>
</gene>
<organism evidence="2 3">
    <name type="scientific">Candidatus Chisholmbacteria bacterium RIFCSPHIGHO2_01_FULL_52_32</name>
    <dbReference type="NCBI Taxonomy" id="1797591"/>
    <lineage>
        <taxon>Bacteria</taxon>
        <taxon>Candidatus Chisholmiibacteriota</taxon>
    </lineage>
</organism>
<dbReference type="InterPro" id="IPR001173">
    <property type="entry name" value="Glyco_trans_2-like"/>
</dbReference>